<dbReference type="AlphaFoldDB" id="A0A3B4UPE5"/>
<protein>
    <submittedName>
        <fullName evidence="1">Uncharacterized protein</fullName>
    </submittedName>
</protein>
<reference evidence="1" key="2">
    <citation type="submission" date="2025-09" db="UniProtKB">
        <authorList>
            <consortium name="Ensembl"/>
        </authorList>
    </citation>
    <scope>IDENTIFICATION</scope>
</reference>
<sequence length="75" mass="8513">LCCPPPGANFKRFLQCIMSAVWHIIWLIMTSLTKLHHSILSDEHCTFWNKNENAHVRSGIRTHASRGDCDLNAAP</sequence>
<name>A0A3B4UPE5_SERDU</name>
<dbReference type="Ensembl" id="ENSSDUT00000020595.1">
    <property type="protein sequence ID" value="ENSSDUP00000020237.1"/>
    <property type="gene ID" value="ENSSDUG00000014723.1"/>
</dbReference>
<proteinExistence type="predicted"/>
<reference evidence="1" key="1">
    <citation type="submission" date="2025-08" db="UniProtKB">
        <authorList>
            <consortium name="Ensembl"/>
        </authorList>
    </citation>
    <scope>IDENTIFICATION</scope>
</reference>
<keyword evidence="2" id="KW-1185">Reference proteome</keyword>
<organism evidence="1 2">
    <name type="scientific">Seriola dumerili</name>
    <name type="common">Greater amberjack</name>
    <name type="synonym">Caranx dumerili</name>
    <dbReference type="NCBI Taxonomy" id="41447"/>
    <lineage>
        <taxon>Eukaryota</taxon>
        <taxon>Metazoa</taxon>
        <taxon>Chordata</taxon>
        <taxon>Craniata</taxon>
        <taxon>Vertebrata</taxon>
        <taxon>Euteleostomi</taxon>
        <taxon>Actinopterygii</taxon>
        <taxon>Neopterygii</taxon>
        <taxon>Teleostei</taxon>
        <taxon>Neoteleostei</taxon>
        <taxon>Acanthomorphata</taxon>
        <taxon>Carangaria</taxon>
        <taxon>Carangiformes</taxon>
        <taxon>Carangidae</taxon>
        <taxon>Seriola</taxon>
    </lineage>
</organism>
<dbReference type="Proteomes" id="UP000261420">
    <property type="component" value="Unplaced"/>
</dbReference>
<evidence type="ECO:0000313" key="2">
    <source>
        <dbReference type="Proteomes" id="UP000261420"/>
    </source>
</evidence>
<evidence type="ECO:0000313" key="1">
    <source>
        <dbReference type="Ensembl" id="ENSSDUP00000020237.1"/>
    </source>
</evidence>
<accession>A0A3B4UPE5</accession>